<evidence type="ECO:0000313" key="2">
    <source>
        <dbReference type="EMBL" id="GBR49357.1"/>
    </source>
</evidence>
<gene>
    <name evidence="2" type="ORF">AA106556_2022</name>
</gene>
<organism evidence="2 3">
    <name type="scientific">Neokomagataea tanensis NBRC 106556</name>
    <dbReference type="NCBI Taxonomy" id="1223519"/>
    <lineage>
        <taxon>Bacteria</taxon>
        <taxon>Pseudomonadati</taxon>
        <taxon>Pseudomonadota</taxon>
        <taxon>Alphaproteobacteria</taxon>
        <taxon>Acetobacterales</taxon>
        <taxon>Acetobacteraceae</taxon>
        <taxon>Neokomagataea</taxon>
    </lineage>
</organism>
<protein>
    <submittedName>
        <fullName evidence="2">Uncharacterized protein</fullName>
    </submittedName>
</protein>
<feature type="compositionally biased region" description="Polar residues" evidence="1">
    <location>
        <begin position="1"/>
        <end position="20"/>
    </location>
</feature>
<feature type="region of interest" description="Disordered" evidence="1">
    <location>
        <begin position="35"/>
        <end position="54"/>
    </location>
</feature>
<feature type="region of interest" description="Disordered" evidence="1">
    <location>
        <begin position="1"/>
        <end position="21"/>
    </location>
</feature>
<name>A0ABQ0QLN3_9PROT</name>
<proteinExistence type="predicted"/>
<feature type="compositionally biased region" description="Low complexity" evidence="1">
    <location>
        <begin position="37"/>
        <end position="54"/>
    </location>
</feature>
<reference evidence="2" key="1">
    <citation type="submission" date="2013-04" db="EMBL/GenBank/DDBJ databases">
        <title>The genome sequencing project of 58 acetic acid bacteria.</title>
        <authorList>
            <person name="Okamoto-Kainuma A."/>
            <person name="Ishikawa M."/>
            <person name="Umino S."/>
            <person name="Koizumi Y."/>
            <person name="Shiwa Y."/>
            <person name="Yoshikawa H."/>
            <person name="Matsutani M."/>
            <person name="Matsushita K."/>
        </authorList>
    </citation>
    <scope>NUCLEOTIDE SEQUENCE</scope>
    <source>
        <strain evidence="2">NBRC 106556</strain>
    </source>
</reference>
<keyword evidence="3" id="KW-1185">Reference proteome</keyword>
<comment type="caution">
    <text evidence="2">The sequence shown here is derived from an EMBL/GenBank/DDBJ whole genome shotgun (WGS) entry which is preliminary data.</text>
</comment>
<evidence type="ECO:0000313" key="3">
    <source>
        <dbReference type="Proteomes" id="UP001062443"/>
    </source>
</evidence>
<evidence type="ECO:0000256" key="1">
    <source>
        <dbReference type="SAM" id="MobiDB-lite"/>
    </source>
</evidence>
<dbReference type="Proteomes" id="UP001062443">
    <property type="component" value="Unassembled WGS sequence"/>
</dbReference>
<sequence>MAQYCPTHSTDSQPTQNAANHRTRVVMMMPAATTHWRTTAPTGATPTPAGRATTPATMCMSLRHTHSRSDNTRQS</sequence>
<accession>A0ABQ0QLN3</accession>
<dbReference type="EMBL" id="BAQB01000097">
    <property type="protein sequence ID" value="GBR49357.1"/>
    <property type="molecule type" value="Genomic_DNA"/>
</dbReference>